<sequence length="73" mass="8684">MTKDTIDTDEKQEQSRAALLREFGYAWRRRRSQAKRSWRETVTLFKPEPWLVAVDHDKARSPVKLRDLPEASK</sequence>
<proteinExistence type="predicted"/>
<dbReference type="HOGENOM" id="CLU_2700496_0_0_5"/>
<dbReference type="RefSeq" id="WP_045363714.1">
    <property type="nucleotide sequence ID" value="NZ_AP014648.1"/>
</dbReference>
<dbReference type="KEGG" id="mcg:GL4_0282"/>
<dbReference type="Proteomes" id="UP000031643">
    <property type="component" value="Chromosome"/>
</dbReference>
<gene>
    <name evidence="1" type="ORF">GL4_0282</name>
</gene>
<protein>
    <submittedName>
        <fullName evidence="1">Uncharacterized protein</fullName>
    </submittedName>
</protein>
<organism evidence="1 2">
    <name type="scientific">Methyloceanibacter caenitepidi</name>
    <dbReference type="NCBI Taxonomy" id="1384459"/>
    <lineage>
        <taxon>Bacteria</taxon>
        <taxon>Pseudomonadati</taxon>
        <taxon>Pseudomonadota</taxon>
        <taxon>Alphaproteobacteria</taxon>
        <taxon>Hyphomicrobiales</taxon>
        <taxon>Hyphomicrobiaceae</taxon>
        <taxon>Methyloceanibacter</taxon>
    </lineage>
</organism>
<dbReference type="AlphaFoldDB" id="A0A0A8JZI4"/>
<evidence type="ECO:0000313" key="1">
    <source>
        <dbReference type="EMBL" id="BAQ15752.1"/>
    </source>
</evidence>
<reference evidence="1 2" key="1">
    <citation type="submission" date="2014-09" db="EMBL/GenBank/DDBJ databases">
        <title>Genome sequencing of Methyloceanibacter caenitepidi Gela4.</title>
        <authorList>
            <person name="Takeuchi M."/>
            <person name="Susumu S."/>
            <person name="Kamagata Y."/>
            <person name="Oshima K."/>
            <person name="Hattori M."/>
            <person name="Iwasaki W."/>
        </authorList>
    </citation>
    <scope>NUCLEOTIDE SEQUENCE [LARGE SCALE GENOMIC DNA]</scope>
    <source>
        <strain evidence="1 2">Gela4</strain>
    </source>
</reference>
<accession>A0A0A8JZI4</accession>
<evidence type="ECO:0000313" key="2">
    <source>
        <dbReference type="Proteomes" id="UP000031643"/>
    </source>
</evidence>
<dbReference type="EMBL" id="AP014648">
    <property type="protein sequence ID" value="BAQ15752.1"/>
    <property type="molecule type" value="Genomic_DNA"/>
</dbReference>
<dbReference type="OrthoDB" id="8455081at2"/>
<keyword evidence="2" id="KW-1185">Reference proteome</keyword>
<name>A0A0A8JZI4_9HYPH</name>